<dbReference type="InterPro" id="IPR043203">
    <property type="entry name" value="VGCC_Ca_Na"/>
</dbReference>
<feature type="transmembrane region" description="Helical" evidence="6">
    <location>
        <begin position="884"/>
        <end position="906"/>
    </location>
</feature>
<feature type="domain" description="EF-hand" evidence="7">
    <location>
        <begin position="969"/>
        <end position="1004"/>
    </location>
</feature>
<dbReference type="SUPFAM" id="SSF81324">
    <property type="entry name" value="Voltage-gated potassium channels"/>
    <property type="match status" value="1"/>
</dbReference>
<evidence type="ECO:0000313" key="8">
    <source>
        <dbReference type="EMBL" id="CAK9096942.1"/>
    </source>
</evidence>
<dbReference type="SUPFAM" id="SSF47473">
    <property type="entry name" value="EF-hand"/>
    <property type="match status" value="1"/>
</dbReference>
<evidence type="ECO:0000256" key="3">
    <source>
        <dbReference type="ARBA" id="ARBA00022837"/>
    </source>
</evidence>
<feature type="transmembrane region" description="Helical" evidence="6">
    <location>
        <begin position="926"/>
        <end position="945"/>
    </location>
</feature>
<dbReference type="Pfam" id="PF00520">
    <property type="entry name" value="Ion_trans"/>
    <property type="match status" value="1"/>
</dbReference>
<evidence type="ECO:0000256" key="4">
    <source>
        <dbReference type="ARBA" id="ARBA00022989"/>
    </source>
</evidence>
<dbReference type="Gene3D" id="1.20.120.350">
    <property type="entry name" value="Voltage-gated potassium channels. Chain C"/>
    <property type="match status" value="1"/>
</dbReference>
<comment type="subcellular location">
    <subcellularLocation>
        <location evidence="1">Membrane</location>
        <topology evidence="1">Multi-pass membrane protein</topology>
    </subcellularLocation>
</comment>
<dbReference type="Proteomes" id="UP001642484">
    <property type="component" value="Unassembled WGS sequence"/>
</dbReference>
<evidence type="ECO:0000256" key="1">
    <source>
        <dbReference type="ARBA" id="ARBA00004141"/>
    </source>
</evidence>
<keyword evidence="5 6" id="KW-0472">Membrane</keyword>
<dbReference type="InterPro" id="IPR011992">
    <property type="entry name" value="EF-hand-dom_pair"/>
</dbReference>
<feature type="transmembrane region" description="Helical" evidence="6">
    <location>
        <begin position="844"/>
        <end position="864"/>
    </location>
</feature>
<evidence type="ECO:0000256" key="5">
    <source>
        <dbReference type="ARBA" id="ARBA00023136"/>
    </source>
</evidence>
<reference evidence="8 9" key="1">
    <citation type="submission" date="2024-02" db="EMBL/GenBank/DDBJ databases">
        <authorList>
            <person name="Chen Y."/>
            <person name="Shah S."/>
            <person name="Dougan E. K."/>
            <person name="Thang M."/>
            <person name="Chan C."/>
        </authorList>
    </citation>
    <scope>NUCLEOTIDE SEQUENCE [LARGE SCALE GENOMIC DNA]</scope>
</reference>
<proteinExistence type="predicted"/>
<dbReference type="PROSITE" id="PS50222">
    <property type="entry name" value="EF_HAND_2"/>
    <property type="match status" value="1"/>
</dbReference>
<protein>
    <recommendedName>
        <fullName evidence="7">EF-hand domain-containing protein</fullName>
    </recommendedName>
</protein>
<dbReference type="InterPro" id="IPR002048">
    <property type="entry name" value="EF_hand_dom"/>
</dbReference>
<organism evidence="8 9">
    <name type="scientific">Durusdinium trenchii</name>
    <dbReference type="NCBI Taxonomy" id="1381693"/>
    <lineage>
        <taxon>Eukaryota</taxon>
        <taxon>Sar</taxon>
        <taxon>Alveolata</taxon>
        <taxon>Dinophyceae</taxon>
        <taxon>Suessiales</taxon>
        <taxon>Symbiodiniaceae</taxon>
        <taxon>Durusdinium</taxon>
    </lineage>
</organism>
<evidence type="ECO:0000313" key="9">
    <source>
        <dbReference type="Proteomes" id="UP001642484"/>
    </source>
</evidence>
<dbReference type="InterPro" id="IPR018247">
    <property type="entry name" value="EF_Hand_1_Ca_BS"/>
</dbReference>
<gene>
    <name evidence="8" type="ORF">CCMP2556_LOCUS46061</name>
</gene>
<evidence type="ECO:0000256" key="2">
    <source>
        <dbReference type="ARBA" id="ARBA00022692"/>
    </source>
</evidence>
<comment type="caution">
    <text evidence="8">The sequence shown here is derived from an EMBL/GenBank/DDBJ whole genome shotgun (WGS) entry which is preliminary data.</text>
</comment>
<dbReference type="PANTHER" id="PTHR10037:SF62">
    <property type="entry name" value="SODIUM CHANNEL PROTEIN 60E"/>
    <property type="match status" value="1"/>
</dbReference>
<keyword evidence="9" id="KW-1185">Reference proteome</keyword>
<dbReference type="PANTHER" id="PTHR10037">
    <property type="entry name" value="VOLTAGE-GATED CATION CHANNEL CALCIUM AND SODIUM"/>
    <property type="match status" value="1"/>
</dbReference>
<accession>A0ABP0R8P6</accession>
<evidence type="ECO:0000256" key="6">
    <source>
        <dbReference type="SAM" id="Phobius"/>
    </source>
</evidence>
<name>A0ABP0R8P6_9DINO</name>
<dbReference type="InterPro" id="IPR027359">
    <property type="entry name" value="Volt_channel_dom_sf"/>
</dbReference>
<dbReference type="Gene3D" id="1.10.287.70">
    <property type="match status" value="1"/>
</dbReference>
<dbReference type="CDD" id="cd00051">
    <property type="entry name" value="EFh"/>
    <property type="match status" value="1"/>
</dbReference>
<keyword evidence="2 6" id="KW-0812">Transmembrane</keyword>
<evidence type="ECO:0000259" key="7">
    <source>
        <dbReference type="PROSITE" id="PS50222"/>
    </source>
</evidence>
<keyword evidence="3" id="KW-0106">Calcium</keyword>
<dbReference type="SMART" id="SM00054">
    <property type="entry name" value="EFh"/>
    <property type="match status" value="2"/>
</dbReference>
<dbReference type="EMBL" id="CAXAMN010025683">
    <property type="protein sequence ID" value="CAK9096942.1"/>
    <property type="molecule type" value="Genomic_DNA"/>
</dbReference>
<sequence>MRNIRAHVSDSGGHRLHPLTKKLGLLSNHNDSRDWWRLLDDGPEVSYLNIPVKYKDGNGRIVIRSEPWPIIDVHETMSFLVGAGKILVPNSERLKYWRTSKEHGEKWAQNVESEQMVPIGIYGDSAKMTTKFGSENALAMFCNVILWRPSSVRWSRFLIFAIPEERLTNQALQAFLRRIAWSCNHAFSGRFPDAGVHGEPMTGEAARKAGLALTSRMDRFQVTEFRGDWGWHKKIWRFWRTQWNAEYVCHLCDAKGISGDWREVYWNIESNNHREFNLTAFIANRIPSRLVCPLLTIRGFDPSCIRWCLMHVLHLGILYGCNGGTLNLLLHSGMFGDPNVDSKRVLLHRAYINFKQFCSAKGIYCSQPAFQEKLLYQKNGDVLLIAKAYNGRCIMQWLTEVVAALPEQFAAVDPRTPIIALAMLHLSRFVHCVEAASRFMTEAEAREAFHHGTSFVGYWLRLARISLRQNRQEWFVRPKLHAFMHICRSIMTCRSNPRYYHCFADEDAMSWVKSTYGRAHALHRIRWIVRCGRLRIAATKMKVKMLNSEHLRELKLLEENLQTANHTHLRGDCLCRLHRLDAARDGGSRCFEEEDVVAREDLPISRFPMLRLTSGSTFELSQDTMEYQEGAASGAVKYEEGAAPPHQVKFEEGTTTAATAPAQAVAVIPTMSSQGEGPLPRFGSSGSLNGSFFEADSYELCMGILILVSVMVLALEMQYEGYVIGYELQYPKLIHPPEEVWHQWPVVLRWMDRTFTGLFVLDIMMRVCVLRLRFFCQTLNLLDFVVVSCSLMEDIFGDNFPVNAPFLRLLRFAKVARSLRVLKRAHILGSLHLLLKSVRASVEVLFWSLCLLAIIQCIAGMLLAQSLQSFLADPLEDPEVRQEVFRYFGTFTSTLLTMFEVLMANWAPPCRILVDNVSEWYSLGFIIYRCLVGFAVLNVVSAVFLQQTMKVAAADQEVAMQQRQISAEAYTKKLEAFFKRLDESGDGVLTWKEFSAVLGSPKLQNWMATLELESHDLVNLFNMIDDGDGEISLEDFLHGARHLHGCASSIAVAEVMATARRTETKTEALLLMLANLTGVGVDDVKKQTRRHKSPTALMMSTPIATRGQTPINHLPQTTSLSVSLGFQRFRERRRDHGRQKVASDA</sequence>
<keyword evidence="4 6" id="KW-1133">Transmembrane helix</keyword>
<dbReference type="Gene3D" id="1.10.238.10">
    <property type="entry name" value="EF-hand"/>
    <property type="match status" value="1"/>
</dbReference>
<dbReference type="InterPro" id="IPR005821">
    <property type="entry name" value="Ion_trans_dom"/>
</dbReference>
<dbReference type="PROSITE" id="PS00018">
    <property type="entry name" value="EF_HAND_1"/>
    <property type="match status" value="1"/>
</dbReference>